<feature type="chain" id="PRO_5012307523" description="NarX-like N-terminal domain-containing protein" evidence="1">
    <location>
        <begin position="19"/>
        <end position="230"/>
    </location>
</feature>
<dbReference type="EMBL" id="CP022530">
    <property type="protein sequence ID" value="ASP40185.1"/>
    <property type="molecule type" value="Genomic_DNA"/>
</dbReference>
<accession>A0A222FMC8</accession>
<keyword evidence="3" id="KW-1185">Reference proteome</keyword>
<evidence type="ECO:0000313" key="3">
    <source>
        <dbReference type="Proteomes" id="UP000202440"/>
    </source>
</evidence>
<sequence>MFRLLLCGMIWVSGTSWASQSDLLLFEALAHRSTADASLIFLRQGDGLSRQRLQATLLAADDQAALLRRDWPELVQAWQASRTFIEQNLEIAANNADVRFPVNLDGHQQALYADIVQAQQQADSSGNQQQLAMLQALTALEQVVAGYLYFNINIFGGLSVTDNTIETAAEKFTQALPALPANLRQRLQRKWQFVEKAILDYNQSSAVFIVRRTTDSMREMIITELGAAQP</sequence>
<organism evidence="2 3">
    <name type="scientific">Bacterioplanes sanyensis</name>
    <dbReference type="NCBI Taxonomy" id="1249553"/>
    <lineage>
        <taxon>Bacteria</taxon>
        <taxon>Pseudomonadati</taxon>
        <taxon>Pseudomonadota</taxon>
        <taxon>Gammaproteobacteria</taxon>
        <taxon>Oceanospirillales</taxon>
        <taxon>Oceanospirillaceae</taxon>
        <taxon>Bacterioplanes</taxon>
    </lineage>
</organism>
<name>A0A222FMC8_9GAMM</name>
<reference evidence="2 3" key="1">
    <citation type="submission" date="2017-07" db="EMBL/GenBank/DDBJ databases">
        <title>Annotated genome sequence of Bacterioplanes sanyensis isolated from Red Sea.</title>
        <authorList>
            <person name="Rehman Z.U."/>
        </authorList>
    </citation>
    <scope>NUCLEOTIDE SEQUENCE [LARGE SCALE GENOMIC DNA]</scope>
    <source>
        <strain evidence="2 3">NV9</strain>
    </source>
</reference>
<dbReference type="KEGG" id="bsan:CHH28_16545"/>
<proteinExistence type="predicted"/>
<evidence type="ECO:0000313" key="2">
    <source>
        <dbReference type="EMBL" id="ASP40185.1"/>
    </source>
</evidence>
<gene>
    <name evidence="2" type="ORF">CHH28_16545</name>
</gene>
<dbReference type="RefSeq" id="WP_094061354.1">
    <property type="nucleotide sequence ID" value="NZ_CP022530.1"/>
</dbReference>
<dbReference type="OrthoDB" id="9863342at2"/>
<evidence type="ECO:0000256" key="1">
    <source>
        <dbReference type="SAM" id="SignalP"/>
    </source>
</evidence>
<keyword evidence="1" id="KW-0732">Signal</keyword>
<evidence type="ECO:0008006" key="4">
    <source>
        <dbReference type="Google" id="ProtNLM"/>
    </source>
</evidence>
<dbReference type="AlphaFoldDB" id="A0A222FMC8"/>
<feature type="signal peptide" evidence="1">
    <location>
        <begin position="1"/>
        <end position="18"/>
    </location>
</feature>
<dbReference type="Proteomes" id="UP000202440">
    <property type="component" value="Chromosome"/>
</dbReference>
<protein>
    <recommendedName>
        <fullName evidence="4">NarX-like N-terminal domain-containing protein</fullName>
    </recommendedName>
</protein>